<dbReference type="InterPro" id="IPR029028">
    <property type="entry name" value="Alpha/beta_knot_MTases"/>
</dbReference>
<dbReference type="InterPro" id="IPR004441">
    <property type="entry name" value="rRNA_MeTrfase_TrmH"/>
</dbReference>
<dbReference type="SMART" id="SM00967">
    <property type="entry name" value="SpoU_sub_bind"/>
    <property type="match status" value="1"/>
</dbReference>
<dbReference type="GO" id="GO:0003723">
    <property type="term" value="F:RNA binding"/>
    <property type="evidence" value="ECO:0007669"/>
    <property type="project" value="InterPro"/>
</dbReference>
<dbReference type="CDD" id="cd18103">
    <property type="entry name" value="SpoU-like_RlmB"/>
    <property type="match status" value="1"/>
</dbReference>
<dbReference type="SUPFAM" id="SSF75217">
    <property type="entry name" value="alpha/beta knot"/>
    <property type="match status" value="1"/>
</dbReference>
<dbReference type="InterPro" id="IPR029026">
    <property type="entry name" value="tRNA_m1G_MTases_N"/>
</dbReference>
<dbReference type="Proteomes" id="UP000242704">
    <property type="component" value="Unassembled WGS sequence"/>
</dbReference>
<accession>A0AAE5T1F4</accession>
<dbReference type="GO" id="GO:0032259">
    <property type="term" value="P:methylation"/>
    <property type="evidence" value="ECO:0007669"/>
    <property type="project" value="UniProtKB-KW"/>
</dbReference>
<dbReference type="Pfam" id="PF08032">
    <property type="entry name" value="SpoU_sub_bind"/>
    <property type="match status" value="1"/>
</dbReference>
<dbReference type="Gene3D" id="3.30.1330.30">
    <property type="match status" value="1"/>
</dbReference>
<evidence type="ECO:0000313" key="7">
    <source>
        <dbReference type="Proteomes" id="UP000242704"/>
    </source>
</evidence>
<gene>
    <name evidence="6" type="ORF">BU653_02910</name>
</gene>
<keyword evidence="4" id="KW-0808">Transferase</keyword>
<evidence type="ECO:0000259" key="5">
    <source>
        <dbReference type="SMART" id="SM00967"/>
    </source>
</evidence>
<dbReference type="RefSeq" id="WP_107360499.1">
    <property type="nucleotide sequence ID" value="NZ_JAHSUP010000009.1"/>
</dbReference>
<dbReference type="GO" id="GO:0006396">
    <property type="term" value="P:RNA processing"/>
    <property type="evidence" value="ECO:0007669"/>
    <property type="project" value="InterPro"/>
</dbReference>
<dbReference type="InterPro" id="IPR013123">
    <property type="entry name" value="SpoU_subst-bd"/>
</dbReference>
<dbReference type="PANTHER" id="PTHR46429:SF1">
    <property type="entry name" value="23S RRNA (GUANOSINE-2'-O-)-METHYLTRANSFERASE RLMB"/>
    <property type="match status" value="1"/>
</dbReference>
<evidence type="ECO:0000256" key="4">
    <source>
        <dbReference type="ARBA" id="ARBA00022679"/>
    </source>
</evidence>
<sequence>METEIIVGRHAVREAIQSGHAINKVLIQEGVKKQQIDDILKSAKSQKLVIQTVPKSKLDQIANAPHQGVAAYIAPYEYASLDDFLAKQANKETLSTVIILDGLEDPHNLGSILRTADATGVDGIIIPKRRSVALTQTVAKASTGAIQHVPVIRVTNLSQTMDTLKDQGYWIAGAEANNATDYRQMQVDMPLAIVIGSEGQGMSKRVKDKCDFYIKIPMVGHVNSLNASVAASLLMYEVLRKRMPVGGDAAQ</sequence>
<dbReference type="Pfam" id="PF00588">
    <property type="entry name" value="SpoU_methylase"/>
    <property type="match status" value="1"/>
</dbReference>
<dbReference type="AlphaFoldDB" id="A0AAE5T1F4"/>
<dbReference type="InterPro" id="IPR001537">
    <property type="entry name" value="SpoU_MeTrfase"/>
</dbReference>
<dbReference type="EMBL" id="PZBZ01000011">
    <property type="protein sequence ID" value="PTG15985.1"/>
    <property type="molecule type" value="Genomic_DNA"/>
</dbReference>
<reference evidence="6 7" key="1">
    <citation type="journal article" date="2016" name="Front. Microbiol.">
        <title>Comprehensive Phylogenetic Analysis of Bovine Non-aureus Staphylococci Species Based on Whole-Genome Sequencing.</title>
        <authorList>
            <person name="Naushad S."/>
            <person name="Barkema H.W."/>
            <person name="Luby C."/>
            <person name="Condas L.A."/>
            <person name="Nobrega D.B."/>
            <person name="Carson D.A."/>
            <person name="De Buck J."/>
        </authorList>
    </citation>
    <scope>NUCLEOTIDE SEQUENCE [LARGE SCALE GENOMIC DNA]</scope>
    <source>
        <strain evidence="6 7">SNUC 505</strain>
    </source>
</reference>
<dbReference type="PANTHER" id="PTHR46429">
    <property type="entry name" value="23S RRNA (GUANOSINE-2'-O-)-METHYLTRANSFERASE RLMB"/>
    <property type="match status" value="1"/>
</dbReference>
<comment type="caution">
    <text evidence="6">The sequence shown here is derived from an EMBL/GenBank/DDBJ whole genome shotgun (WGS) entry which is preliminary data.</text>
</comment>
<proteinExistence type="inferred from homology"/>
<evidence type="ECO:0000256" key="1">
    <source>
        <dbReference type="ARBA" id="ARBA00007228"/>
    </source>
</evidence>
<name>A0AAE5T1F4_STACR</name>
<dbReference type="InterPro" id="IPR029064">
    <property type="entry name" value="Ribosomal_eL30-like_sf"/>
</dbReference>
<keyword evidence="3" id="KW-0489">Methyltransferase</keyword>
<evidence type="ECO:0000256" key="2">
    <source>
        <dbReference type="ARBA" id="ARBA00017507"/>
    </source>
</evidence>
<dbReference type="GO" id="GO:0005829">
    <property type="term" value="C:cytosol"/>
    <property type="evidence" value="ECO:0007669"/>
    <property type="project" value="TreeGrafter"/>
</dbReference>
<dbReference type="NCBIfam" id="TIGR00186">
    <property type="entry name" value="rRNA_methyl_3"/>
    <property type="match status" value="1"/>
</dbReference>
<dbReference type="SUPFAM" id="SSF55315">
    <property type="entry name" value="L30e-like"/>
    <property type="match status" value="1"/>
</dbReference>
<evidence type="ECO:0000256" key="3">
    <source>
        <dbReference type="ARBA" id="ARBA00022603"/>
    </source>
</evidence>
<protein>
    <recommendedName>
        <fullName evidence="2">Putative TrmH family tRNA/rRNA methyltransferase</fullName>
    </recommendedName>
</protein>
<dbReference type="GO" id="GO:0008173">
    <property type="term" value="F:RNA methyltransferase activity"/>
    <property type="evidence" value="ECO:0007669"/>
    <property type="project" value="InterPro"/>
</dbReference>
<evidence type="ECO:0000313" key="6">
    <source>
        <dbReference type="EMBL" id="PTG15985.1"/>
    </source>
</evidence>
<comment type="similarity">
    <text evidence="1">Belongs to the class IV-like SAM-binding methyltransferase superfamily. RNA methyltransferase TrmH family.</text>
</comment>
<organism evidence="6 7">
    <name type="scientific">Staphylococcus chromogenes</name>
    <name type="common">Staphylococcus hyicus subsp. chromogenes</name>
    <dbReference type="NCBI Taxonomy" id="46126"/>
    <lineage>
        <taxon>Bacteria</taxon>
        <taxon>Bacillati</taxon>
        <taxon>Bacillota</taxon>
        <taxon>Bacilli</taxon>
        <taxon>Bacillales</taxon>
        <taxon>Staphylococcaceae</taxon>
        <taxon>Staphylococcus</taxon>
    </lineage>
</organism>
<feature type="domain" description="RNA 2-O ribose methyltransferase substrate binding" evidence="5">
    <location>
        <begin position="5"/>
        <end position="79"/>
    </location>
</feature>
<dbReference type="FunFam" id="3.40.1280.10:FF:000008">
    <property type="entry name" value="Group 3 RNA methyltransferase TrmH"/>
    <property type="match status" value="1"/>
</dbReference>
<dbReference type="Gene3D" id="3.40.1280.10">
    <property type="match status" value="1"/>
</dbReference>